<feature type="transmembrane region" description="Helical" evidence="1">
    <location>
        <begin position="308"/>
        <end position="332"/>
    </location>
</feature>
<reference evidence="3" key="1">
    <citation type="submission" date="2018-02" db="EMBL/GenBank/DDBJ databases">
        <authorList>
            <person name="Hornung B."/>
        </authorList>
    </citation>
    <scope>NUCLEOTIDE SEQUENCE [LARGE SCALE GENOMIC DNA]</scope>
</reference>
<dbReference type="AlphaFoldDB" id="A0A375I2W0"/>
<evidence type="ECO:0000256" key="1">
    <source>
        <dbReference type="SAM" id="Phobius"/>
    </source>
</evidence>
<keyword evidence="1" id="KW-0472">Membrane</keyword>
<evidence type="ECO:0008006" key="4">
    <source>
        <dbReference type="Google" id="ProtNLM"/>
    </source>
</evidence>
<keyword evidence="3" id="KW-1185">Reference proteome</keyword>
<keyword evidence="1" id="KW-0812">Transmembrane</keyword>
<dbReference type="RefSeq" id="WP_147385330.1">
    <property type="nucleotide sequence ID" value="NZ_OMOH01000002.1"/>
</dbReference>
<organism evidence="2 3">
    <name type="scientific">Propionibacterium ruminifibrarum</name>
    <dbReference type="NCBI Taxonomy" id="1962131"/>
    <lineage>
        <taxon>Bacteria</taxon>
        <taxon>Bacillati</taxon>
        <taxon>Actinomycetota</taxon>
        <taxon>Actinomycetes</taxon>
        <taxon>Propionibacteriales</taxon>
        <taxon>Propionibacteriaceae</taxon>
        <taxon>Propionibacterium</taxon>
    </lineage>
</organism>
<feature type="transmembrane region" description="Helical" evidence="1">
    <location>
        <begin position="153"/>
        <end position="179"/>
    </location>
</feature>
<dbReference type="EMBL" id="OMOH01000002">
    <property type="protein sequence ID" value="SPF67639.1"/>
    <property type="molecule type" value="Genomic_DNA"/>
</dbReference>
<gene>
    <name evidence="2" type="ORF">PROPJV5_0596</name>
</gene>
<protein>
    <recommendedName>
        <fullName evidence="4">Oligosaccharide repeat unit polymerase</fullName>
    </recommendedName>
</protein>
<feature type="transmembrane region" description="Helical" evidence="1">
    <location>
        <begin position="87"/>
        <end position="107"/>
    </location>
</feature>
<feature type="transmembrane region" description="Helical" evidence="1">
    <location>
        <begin position="338"/>
        <end position="359"/>
    </location>
</feature>
<accession>A0A375I2W0</accession>
<feature type="transmembrane region" description="Helical" evidence="1">
    <location>
        <begin position="127"/>
        <end position="146"/>
    </location>
</feature>
<dbReference type="OrthoDB" id="3733533at2"/>
<name>A0A375I2W0_9ACTN</name>
<keyword evidence="1" id="KW-1133">Transmembrane helix</keyword>
<feature type="transmembrane region" description="Helical" evidence="1">
    <location>
        <begin position="191"/>
        <end position="211"/>
    </location>
</feature>
<dbReference type="Proteomes" id="UP000265962">
    <property type="component" value="Unassembled WGS sequence"/>
</dbReference>
<sequence length="436" mass="46512">MRVTIDRLPVLIVGLLFLVCLPVAEWAVRRPSPGERGPFVNVWQVYDHDTAVRLVAAIVVGSLVALALPLGPGLTLAEVTERTREPVAVLMPLWIVLGLVVIVTNAAAKGQYLFFATDYLMTSAPHMVVVVAGAALPLLPMLAGMIGQRHPVLGALFLAVSVVFMFGSATRVLCGVVVLHLLGRVMGGRRVAWWAWLGGLAFALLTLPIPLNNRGQATHGLIPYWDATADLVTDPGYLSSTGSTFAENIAFIVPLLIYCSRVPWITLDHLLVELNPLPSGLAGWPDIADQMRVHTYIPFSAVGEWASLWGVAGVVGSVVAFGLLTRCCLLSLGRSTNATMPVALAGGIALGVIAAVQFCEYNTRMTMRIQDFLVALAVLERIARPWVDAAQARLARRPARPGGGSGPPLFQGAAAETPIRCRTPERSVPGCPLPAP</sequence>
<proteinExistence type="predicted"/>
<feature type="transmembrane region" description="Helical" evidence="1">
    <location>
        <begin position="51"/>
        <end position="75"/>
    </location>
</feature>
<evidence type="ECO:0000313" key="3">
    <source>
        <dbReference type="Proteomes" id="UP000265962"/>
    </source>
</evidence>
<evidence type="ECO:0000313" key="2">
    <source>
        <dbReference type="EMBL" id="SPF67639.1"/>
    </source>
</evidence>